<sequence length="308" mass="34044">MSSVVYVVRTISWLGKPFLCRREAMETIVEEKSPVRLSSARSRELGEELRRVRHRAQMSSPFVCEALGWSLGKLSKLETGSRGTSAWEIGTLLGRCGADKATRERVMAIANEPDTGSFLRLHGGVPDSLLALSLHEQMALTVAAYEPLTIPSLAQTEEYARALGGDEAVVEARLSRQDVLRRPGGPEVVLYVHEAALRLVVGGRQVMREQMLRLTAMHGRERTRPRLVPFSAVADAALRGPAGLLTFAAPVRPVVYVETDAATVFHDDPRVVALCKAKMRQVERVALSVEQSREVFARWAEVYDRKGC</sequence>
<dbReference type="InterPro" id="IPR010982">
    <property type="entry name" value="Lambda_DNA-bd_dom_sf"/>
</dbReference>
<dbReference type="OrthoDB" id="3672921at2"/>
<feature type="domain" description="DUF5753" evidence="1">
    <location>
        <begin position="132"/>
        <end position="297"/>
    </location>
</feature>
<gene>
    <name evidence="2" type="ORF">EKG83_05205</name>
</gene>
<protein>
    <submittedName>
        <fullName evidence="2">XRE family transcriptional regulator</fullName>
    </submittedName>
</protein>
<organism evidence="2 3">
    <name type="scientific">Saccharothrix syringae</name>
    <name type="common">Nocardiopsis syringae</name>
    <dbReference type="NCBI Taxonomy" id="103733"/>
    <lineage>
        <taxon>Bacteria</taxon>
        <taxon>Bacillati</taxon>
        <taxon>Actinomycetota</taxon>
        <taxon>Actinomycetes</taxon>
        <taxon>Pseudonocardiales</taxon>
        <taxon>Pseudonocardiaceae</taxon>
        <taxon>Saccharothrix</taxon>
    </lineage>
</organism>
<accession>A0A5Q0GTY8</accession>
<dbReference type="Proteomes" id="UP000325787">
    <property type="component" value="Chromosome"/>
</dbReference>
<keyword evidence="3" id="KW-1185">Reference proteome</keyword>
<evidence type="ECO:0000313" key="2">
    <source>
        <dbReference type="EMBL" id="QFZ16944.1"/>
    </source>
</evidence>
<dbReference type="AlphaFoldDB" id="A0A5Q0GTY8"/>
<evidence type="ECO:0000313" key="3">
    <source>
        <dbReference type="Proteomes" id="UP000325787"/>
    </source>
</evidence>
<dbReference type="Pfam" id="PF19054">
    <property type="entry name" value="DUF5753"/>
    <property type="match status" value="1"/>
</dbReference>
<name>A0A5Q0GTY8_SACSY</name>
<dbReference type="EMBL" id="CP034550">
    <property type="protein sequence ID" value="QFZ16944.1"/>
    <property type="molecule type" value="Genomic_DNA"/>
</dbReference>
<dbReference type="KEGG" id="ssyi:EKG83_05205"/>
<evidence type="ECO:0000259" key="1">
    <source>
        <dbReference type="Pfam" id="PF19054"/>
    </source>
</evidence>
<proteinExistence type="predicted"/>
<dbReference type="RefSeq" id="WP_084716267.1">
    <property type="nucleotide sequence ID" value="NZ_CP034550.1"/>
</dbReference>
<dbReference type="SUPFAM" id="SSF47413">
    <property type="entry name" value="lambda repressor-like DNA-binding domains"/>
    <property type="match status" value="1"/>
</dbReference>
<dbReference type="GO" id="GO:0003677">
    <property type="term" value="F:DNA binding"/>
    <property type="evidence" value="ECO:0007669"/>
    <property type="project" value="InterPro"/>
</dbReference>
<dbReference type="Pfam" id="PF13560">
    <property type="entry name" value="HTH_31"/>
    <property type="match status" value="1"/>
</dbReference>
<dbReference type="InterPro" id="IPR043917">
    <property type="entry name" value="DUF5753"/>
</dbReference>
<reference evidence="3" key="1">
    <citation type="journal article" date="2021" name="Curr. Microbiol.">
        <title>Complete genome of nocamycin-producing strain Saccharothrix syringae NRRL B-16468 reveals the biosynthetic potential for secondary metabolites.</title>
        <authorList>
            <person name="Mo X."/>
            <person name="Yang S."/>
        </authorList>
    </citation>
    <scope>NUCLEOTIDE SEQUENCE [LARGE SCALE GENOMIC DNA]</scope>
    <source>
        <strain evidence="3">ATCC 51364 / DSM 43886 / JCM 6844 / KCTC 9398 / NBRC 14523 / NRRL B-16468 / INA 2240</strain>
    </source>
</reference>